<dbReference type="PANTHER" id="PTHR41248:SF1">
    <property type="entry name" value="NORD PROTEIN"/>
    <property type="match status" value="1"/>
</dbReference>
<sequence length="642" mass="73828">MSIATALQTKEEIIKNREGERLARYLRILFGNQKFGFKWSYRETSYTDGKDVYILYELQRPDCRTFTPSELRALRKWHSLHERGHIEYDIISDYANWQREWVSNHRADWVANEKYPLPWLQFFGNVMMDGRMENFTAIDHPTTKEYIEFGNYEWRFGIRGDHAGVDPIYDFRECFMSRALAMTDIDLWTPEAVDLVDSVQDLIEKGRFDDSTQAVLETTTEIIKKVWPTLVEWMDLQSKEPDDFDYSDDHSDSQWGDPQEVEENIKRVLRALLKASAASQSGGDQEADESSTGSFSDQPNEESEAIEPNQTEDPASDNQPSKPDFSSMLRLEEKQLEKDEEEAERELAPYRTKTEEVTVHEHRKDRAAYSSSITIKPYPQMDKGVYDHLYGEIKRHVLPTAKALSGLLEGIPDESRKNQRSGRILASRAWRADKLGDANVFEKRAKGTPGKNARVLILNDCSGSTGSRFQGSSSRIIDEMKKAQVLMVEACDKANLPVASYGFTEDYREESIIYPLKPYGRFSSTEKGFIGGVDAMYGNRDTLALQWAVDELARYPEDVRVLIMLSDGEPCFADHEDYDTMRSIVLQAEKRGIEVLCLYVGPQEPRILEVVRQMYPGRSIIVSNNLAKSLTTHVKRIIRKRR</sequence>
<evidence type="ECO:0008006" key="4">
    <source>
        <dbReference type="Google" id="ProtNLM"/>
    </source>
</evidence>
<dbReference type="InterPro" id="IPR051928">
    <property type="entry name" value="NorD/CobT"/>
</dbReference>
<reference evidence="2 3" key="1">
    <citation type="submission" date="2021-03" db="EMBL/GenBank/DDBJ databases">
        <title>Genomic Encyclopedia of Type Strains, Phase IV (KMG-IV): sequencing the most valuable type-strain genomes for metagenomic binning, comparative biology and taxonomic classification.</title>
        <authorList>
            <person name="Goeker M."/>
        </authorList>
    </citation>
    <scope>NUCLEOTIDE SEQUENCE [LARGE SCALE GENOMIC DNA]</scope>
    <source>
        <strain evidence="2 3">DSM 24738</strain>
    </source>
</reference>
<gene>
    <name evidence="2" type="ORF">J2Z37_001791</name>
</gene>
<dbReference type="Gene3D" id="3.40.50.410">
    <property type="entry name" value="von Willebrand factor, type A domain"/>
    <property type="match status" value="1"/>
</dbReference>
<proteinExistence type="predicted"/>
<dbReference type="InterPro" id="IPR036465">
    <property type="entry name" value="vWFA_dom_sf"/>
</dbReference>
<keyword evidence="3" id="KW-1185">Reference proteome</keyword>
<comment type="caution">
    <text evidence="2">The sequence shown here is derived from an EMBL/GenBank/DDBJ whole genome shotgun (WGS) entry which is preliminary data.</text>
</comment>
<feature type="region of interest" description="Disordered" evidence="1">
    <location>
        <begin position="276"/>
        <end position="363"/>
    </location>
</feature>
<dbReference type="RefSeq" id="WP_209809877.1">
    <property type="nucleotide sequence ID" value="NZ_JAGGKT010000004.1"/>
</dbReference>
<evidence type="ECO:0000313" key="2">
    <source>
        <dbReference type="EMBL" id="MBP1931790.1"/>
    </source>
</evidence>
<feature type="compositionally biased region" description="Basic and acidic residues" evidence="1">
    <location>
        <begin position="345"/>
        <end position="363"/>
    </location>
</feature>
<protein>
    <recommendedName>
        <fullName evidence="4">VWFA domain-containing protein</fullName>
    </recommendedName>
</protein>
<dbReference type="Proteomes" id="UP001519343">
    <property type="component" value="Unassembled WGS sequence"/>
</dbReference>
<feature type="compositionally biased region" description="Polar residues" evidence="1">
    <location>
        <begin position="308"/>
        <end position="321"/>
    </location>
</feature>
<dbReference type="PANTHER" id="PTHR41248">
    <property type="entry name" value="NORD PROTEIN"/>
    <property type="match status" value="1"/>
</dbReference>
<organism evidence="2 3">
    <name type="scientific">Ammoniphilus resinae</name>
    <dbReference type="NCBI Taxonomy" id="861532"/>
    <lineage>
        <taxon>Bacteria</taxon>
        <taxon>Bacillati</taxon>
        <taxon>Bacillota</taxon>
        <taxon>Bacilli</taxon>
        <taxon>Bacillales</taxon>
        <taxon>Paenibacillaceae</taxon>
        <taxon>Aneurinibacillus group</taxon>
        <taxon>Ammoniphilus</taxon>
    </lineage>
</organism>
<name>A0ABS4GNE0_9BACL</name>
<dbReference type="SUPFAM" id="SSF53300">
    <property type="entry name" value="vWA-like"/>
    <property type="match status" value="1"/>
</dbReference>
<accession>A0ABS4GNE0</accession>
<evidence type="ECO:0000256" key="1">
    <source>
        <dbReference type="SAM" id="MobiDB-lite"/>
    </source>
</evidence>
<evidence type="ECO:0000313" key="3">
    <source>
        <dbReference type="Proteomes" id="UP001519343"/>
    </source>
</evidence>
<dbReference type="EMBL" id="JAGGKT010000004">
    <property type="protein sequence ID" value="MBP1931790.1"/>
    <property type="molecule type" value="Genomic_DNA"/>
</dbReference>